<feature type="domain" description="MotA/TolQ/ExbB proton channel" evidence="8">
    <location>
        <begin position="71"/>
        <end position="192"/>
    </location>
</feature>
<dbReference type="GO" id="GO:0017038">
    <property type="term" value="P:protein import"/>
    <property type="evidence" value="ECO:0007669"/>
    <property type="project" value="TreeGrafter"/>
</dbReference>
<dbReference type="Proteomes" id="UP000823772">
    <property type="component" value="Unassembled WGS sequence"/>
</dbReference>
<dbReference type="Pfam" id="PF01618">
    <property type="entry name" value="MotA_ExbB"/>
    <property type="match status" value="1"/>
</dbReference>
<sequence length="208" mass="22760">MSFSLIDMAVKGGWLMLVLLALSIIAIYIFGKKWWMIRKAGKIDKNFMNDIHDLIHDGKIKAAVSLCEQYDSPIARLVQKGIERIGRPLQDIQTTVENTGNVEVARLEKGIPLLATVAGGAPMIGFLGTVMGMIQAFFNMSQAGNNIDITLLSGGIYTAMVTTVGGLIVGILAYFGYNYLTSSISDLVFRMESTTIDFMDILNEPAEK</sequence>
<dbReference type="GO" id="GO:0005886">
    <property type="term" value="C:plasma membrane"/>
    <property type="evidence" value="ECO:0007669"/>
    <property type="project" value="UniProtKB-SubCell"/>
</dbReference>
<feature type="transmembrane region" description="Helical" evidence="7">
    <location>
        <begin position="113"/>
        <end position="136"/>
    </location>
</feature>
<comment type="caution">
    <text evidence="9">The sequence shown here is derived from an EMBL/GenBank/DDBJ whole genome shotgun (WGS) entry which is preliminary data.</text>
</comment>
<dbReference type="InterPro" id="IPR002898">
    <property type="entry name" value="MotA_ExbB_proton_chnl"/>
</dbReference>
<dbReference type="PANTHER" id="PTHR30625">
    <property type="entry name" value="PROTEIN TOLQ"/>
    <property type="match status" value="1"/>
</dbReference>
<comment type="subcellular location">
    <subcellularLocation>
        <location evidence="1">Cell membrane</location>
        <topology evidence="1">Multi-pass membrane protein</topology>
    </subcellularLocation>
    <subcellularLocation>
        <location evidence="6">Membrane</location>
        <topology evidence="6">Multi-pass membrane protein</topology>
    </subcellularLocation>
</comment>
<protein>
    <submittedName>
        <fullName evidence="9">MotA/TolQ/ExbB proton channel family protein</fullName>
    </submittedName>
</protein>
<dbReference type="AlphaFoldDB" id="A0A9D9J155"/>
<feature type="transmembrane region" description="Helical" evidence="7">
    <location>
        <begin position="12"/>
        <end position="30"/>
    </location>
</feature>
<proteinExistence type="inferred from homology"/>
<reference evidence="9" key="2">
    <citation type="journal article" date="2021" name="PeerJ">
        <title>Extensive microbial diversity within the chicken gut microbiome revealed by metagenomics and culture.</title>
        <authorList>
            <person name="Gilroy R."/>
            <person name="Ravi A."/>
            <person name="Getino M."/>
            <person name="Pursley I."/>
            <person name="Horton D.L."/>
            <person name="Alikhan N.F."/>
            <person name="Baker D."/>
            <person name="Gharbi K."/>
            <person name="Hall N."/>
            <person name="Watson M."/>
            <person name="Adriaenssens E.M."/>
            <person name="Foster-Nyarko E."/>
            <person name="Jarju S."/>
            <person name="Secka A."/>
            <person name="Antonio M."/>
            <person name="Oren A."/>
            <person name="Chaudhuri R.R."/>
            <person name="La Ragione R."/>
            <person name="Hildebrand F."/>
            <person name="Pallen M.J."/>
        </authorList>
    </citation>
    <scope>NUCLEOTIDE SEQUENCE</scope>
    <source>
        <strain evidence="9">B3-2255</strain>
    </source>
</reference>
<keyword evidence="3 7" id="KW-0812">Transmembrane</keyword>
<organism evidence="9 10">
    <name type="scientific">Candidatus Merdivivens faecigallinarum</name>
    <dbReference type="NCBI Taxonomy" id="2840871"/>
    <lineage>
        <taxon>Bacteria</taxon>
        <taxon>Pseudomonadati</taxon>
        <taxon>Bacteroidota</taxon>
        <taxon>Bacteroidia</taxon>
        <taxon>Bacteroidales</taxon>
        <taxon>Muribaculaceae</taxon>
        <taxon>Muribaculaceae incertae sedis</taxon>
        <taxon>Candidatus Merdivivens</taxon>
    </lineage>
</organism>
<keyword evidence="6" id="KW-0653">Protein transport</keyword>
<evidence type="ECO:0000256" key="4">
    <source>
        <dbReference type="ARBA" id="ARBA00022989"/>
    </source>
</evidence>
<feature type="transmembrane region" description="Helical" evidence="7">
    <location>
        <begin position="156"/>
        <end position="180"/>
    </location>
</feature>
<dbReference type="PANTHER" id="PTHR30625:SF17">
    <property type="entry name" value="TOLQ-RELATED"/>
    <property type="match status" value="1"/>
</dbReference>
<keyword evidence="6" id="KW-0813">Transport</keyword>
<dbReference type="EMBL" id="JADILY010000100">
    <property type="protein sequence ID" value="MBO8481854.1"/>
    <property type="molecule type" value="Genomic_DNA"/>
</dbReference>
<evidence type="ECO:0000256" key="1">
    <source>
        <dbReference type="ARBA" id="ARBA00004651"/>
    </source>
</evidence>
<evidence type="ECO:0000313" key="9">
    <source>
        <dbReference type="EMBL" id="MBO8481854.1"/>
    </source>
</evidence>
<evidence type="ECO:0000259" key="8">
    <source>
        <dbReference type="Pfam" id="PF01618"/>
    </source>
</evidence>
<keyword evidence="5 7" id="KW-0472">Membrane</keyword>
<evidence type="ECO:0000256" key="7">
    <source>
        <dbReference type="SAM" id="Phobius"/>
    </source>
</evidence>
<evidence type="ECO:0000256" key="3">
    <source>
        <dbReference type="ARBA" id="ARBA00022692"/>
    </source>
</evidence>
<name>A0A9D9J155_9BACT</name>
<keyword evidence="4 7" id="KW-1133">Transmembrane helix</keyword>
<gene>
    <name evidence="9" type="ORF">IAC87_04840</name>
</gene>
<evidence type="ECO:0000313" key="10">
    <source>
        <dbReference type="Proteomes" id="UP000823772"/>
    </source>
</evidence>
<evidence type="ECO:0000256" key="6">
    <source>
        <dbReference type="RuleBase" id="RU004057"/>
    </source>
</evidence>
<evidence type="ECO:0000256" key="2">
    <source>
        <dbReference type="ARBA" id="ARBA00022475"/>
    </source>
</evidence>
<dbReference type="InterPro" id="IPR050790">
    <property type="entry name" value="ExbB/TolQ_transport"/>
</dbReference>
<keyword evidence="2" id="KW-1003">Cell membrane</keyword>
<reference evidence="9" key="1">
    <citation type="submission" date="2020-10" db="EMBL/GenBank/DDBJ databases">
        <authorList>
            <person name="Gilroy R."/>
        </authorList>
    </citation>
    <scope>NUCLEOTIDE SEQUENCE</scope>
    <source>
        <strain evidence="9">B3-2255</strain>
    </source>
</reference>
<comment type="similarity">
    <text evidence="6">Belongs to the exbB/tolQ family.</text>
</comment>
<accession>A0A9D9J155</accession>
<evidence type="ECO:0000256" key="5">
    <source>
        <dbReference type="ARBA" id="ARBA00023136"/>
    </source>
</evidence>